<dbReference type="EMBL" id="ML211150">
    <property type="protein sequence ID" value="TFK87510.1"/>
    <property type="molecule type" value="Genomic_DNA"/>
</dbReference>
<dbReference type="CDD" id="cd11010">
    <property type="entry name" value="S1-P1_nuclease"/>
    <property type="match status" value="1"/>
</dbReference>
<dbReference type="GO" id="GO:0004519">
    <property type="term" value="F:endonuclease activity"/>
    <property type="evidence" value="ECO:0007669"/>
    <property type="project" value="UniProtKB-KW"/>
</dbReference>
<evidence type="ECO:0000256" key="2">
    <source>
        <dbReference type="ARBA" id="ARBA00022722"/>
    </source>
</evidence>
<feature type="region of interest" description="Disordered" evidence="8">
    <location>
        <begin position="716"/>
        <end position="737"/>
    </location>
</feature>
<comment type="similarity">
    <text evidence="1">Belongs to the nuclease type I family.</text>
</comment>
<keyword evidence="11" id="KW-1185">Reference proteome</keyword>
<dbReference type="InParanoid" id="A0A5C3PH39"/>
<evidence type="ECO:0008006" key="12">
    <source>
        <dbReference type="Google" id="ProtNLM"/>
    </source>
</evidence>
<accession>A0A5C3PH39</accession>
<keyword evidence="3" id="KW-0479">Metal-binding</keyword>
<dbReference type="GO" id="GO:0016788">
    <property type="term" value="F:hydrolase activity, acting on ester bonds"/>
    <property type="evidence" value="ECO:0007669"/>
    <property type="project" value="InterPro"/>
</dbReference>
<feature type="region of interest" description="Disordered" evidence="8">
    <location>
        <begin position="801"/>
        <end position="917"/>
    </location>
</feature>
<evidence type="ECO:0000256" key="5">
    <source>
        <dbReference type="ARBA" id="ARBA00022801"/>
    </source>
</evidence>
<evidence type="ECO:0000313" key="11">
    <source>
        <dbReference type="Proteomes" id="UP000308197"/>
    </source>
</evidence>
<dbReference type="PANTHER" id="PTHR33146">
    <property type="entry name" value="ENDONUCLEASE 4"/>
    <property type="match status" value="1"/>
</dbReference>
<evidence type="ECO:0000256" key="9">
    <source>
        <dbReference type="SAM" id="SignalP"/>
    </source>
</evidence>
<feature type="signal peptide" evidence="9">
    <location>
        <begin position="1"/>
        <end position="23"/>
    </location>
</feature>
<keyword evidence="7" id="KW-0325">Glycoprotein</keyword>
<evidence type="ECO:0000256" key="3">
    <source>
        <dbReference type="ARBA" id="ARBA00022723"/>
    </source>
</evidence>
<feature type="compositionally biased region" description="Low complexity" evidence="8">
    <location>
        <begin position="901"/>
        <end position="917"/>
    </location>
</feature>
<feature type="region of interest" description="Disordered" evidence="8">
    <location>
        <begin position="952"/>
        <end position="1038"/>
    </location>
</feature>
<feature type="compositionally biased region" description="Pro residues" evidence="8">
    <location>
        <begin position="532"/>
        <end position="542"/>
    </location>
</feature>
<feature type="compositionally biased region" description="Acidic residues" evidence="8">
    <location>
        <begin position="1017"/>
        <end position="1036"/>
    </location>
</feature>
<feature type="region of interest" description="Disordered" evidence="8">
    <location>
        <begin position="600"/>
        <end position="632"/>
    </location>
</feature>
<feature type="compositionally biased region" description="Acidic residues" evidence="8">
    <location>
        <begin position="882"/>
        <end position="896"/>
    </location>
</feature>
<sequence length="1055" mass="115273">MRISLLPVASVAVVLVSAPAVHAWGAAGHEIIATIAQIHLPKPVLTLVCDILRPSFNLSEPAPVSTVDAYPPCSLAPIAAWADRIRMQPQYRYTAPLHYINAVDDAPPDGCAFPGTHGWQGRPTGNVLAALGNVTSVLREFADGQRSVGDAEEALKFLVHWMGDMHQPLHMSGREKGGNGAKVTWNGRMTNLHSVWDGLLIAQSIRQTPLNYSRPLGGTAGAIVEPHLRGAIYDPYIRRIMHEGLSVGGRFDEESRSWLDCPTPPSEAKAARTSELKSRAQALLSMDLYGALGLTTPGGTEVGWDDAVLCPFAWAKPIHKLNCELPVWPHDLDPAGSHPSEPELEAADVDAAGTPRHPELFELDTPKYAGKIAKEWVVERLLAMAGVRLAGVLTDVFQDVDVDGCHAFERKVSIPAPAPPTFRSTFPIPRSPWAFSVPHDSPSNPFGLDRALRALALPRPSGFGKHIVLRMQLVSQIESRPRSRRTAPQAPYRIVQVPLNYSFRLLHELILFLFASDSRLRVRRPRRVFSPSPYPHQPPAPPRKAKSTLEVFGESPKKEDGHLFEVLNDVSVYASTYRPGVIKPGSGKLYARLSSTRERKLFRNDHPDDEDDEDVFGGPSTKPVSHDEEEEEWDWEAEDDFLLGNVWTDGPDLKKGIIYHHTPSTAIHISVNHLRVPARKGTGNTPYVFSAHGGAHGAVRIANIVSGPMPSEEEIKENMEAKSSGSRRGKSKGKPAKEIGTTLKALLAQSEDEFDEVDDLNDGEEADDDQLERWNAFDAFTRFLAREAARERAMRRNAELERDILQSPAPATRANMLLPASPAASGSTSTSKSSSSTHIYASRDPQPSYYAQPGAASSSTSLSGVAPSSPSTLPVLLPSSDFDGDGEAWSDVDFDTDPNPSSEADADAGSSSASSVRSLARRHVYEIELPLQTPYPATAAARRRVGRMCKRIERQTSKGLSEMSDDEEEQKDELVSSQESKASQETGVDAARTEEDEATARQPVVATRGPNLFAEVYGDEPDPGLRQDDEDSDDEGWVTGHVQFIVDDGFSDDEE</sequence>
<dbReference type="Proteomes" id="UP000308197">
    <property type="component" value="Unassembled WGS sequence"/>
</dbReference>
<dbReference type="PANTHER" id="PTHR33146:SF29">
    <property type="entry name" value="S1_P1 NUCLEASE"/>
    <property type="match status" value="1"/>
</dbReference>
<name>A0A5C3PH39_9APHY</name>
<keyword evidence="9" id="KW-0732">Signal</keyword>
<evidence type="ECO:0000256" key="7">
    <source>
        <dbReference type="ARBA" id="ARBA00023180"/>
    </source>
</evidence>
<evidence type="ECO:0000256" key="4">
    <source>
        <dbReference type="ARBA" id="ARBA00022759"/>
    </source>
</evidence>
<keyword evidence="4" id="KW-0255">Endonuclease</keyword>
<dbReference type="InterPro" id="IPR003154">
    <property type="entry name" value="S1/P1nuclease"/>
</dbReference>
<dbReference type="Pfam" id="PF02265">
    <property type="entry name" value="S1-P1_nuclease"/>
    <property type="match status" value="1"/>
</dbReference>
<dbReference type="GO" id="GO:0003676">
    <property type="term" value="F:nucleic acid binding"/>
    <property type="evidence" value="ECO:0007669"/>
    <property type="project" value="InterPro"/>
</dbReference>
<organism evidence="10 11">
    <name type="scientific">Polyporus arcularius HHB13444</name>
    <dbReference type="NCBI Taxonomy" id="1314778"/>
    <lineage>
        <taxon>Eukaryota</taxon>
        <taxon>Fungi</taxon>
        <taxon>Dikarya</taxon>
        <taxon>Basidiomycota</taxon>
        <taxon>Agaricomycotina</taxon>
        <taxon>Agaricomycetes</taxon>
        <taxon>Polyporales</taxon>
        <taxon>Polyporaceae</taxon>
        <taxon>Polyporus</taxon>
    </lineage>
</organism>
<dbReference type="GO" id="GO:0006308">
    <property type="term" value="P:DNA catabolic process"/>
    <property type="evidence" value="ECO:0007669"/>
    <property type="project" value="InterPro"/>
</dbReference>
<gene>
    <name evidence="10" type="ORF">K466DRAFT_653123</name>
</gene>
<evidence type="ECO:0000313" key="10">
    <source>
        <dbReference type="EMBL" id="TFK87510.1"/>
    </source>
</evidence>
<feature type="chain" id="PRO_5022997521" description="Phospholipase C/P1 nuclease" evidence="9">
    <location>
        <begin position="24"/>
        <end position="1055"/>
    </location>
</feature>
<evidence type="ECO:0000256" key="6">
    <source>
        <dbReference type="ARBA" id="ARBA00023157"/>
    </source>
</evidence>
<feature type="compositionally biased region" description="Polar residues" evidence="8">
    <location>
        <begin position="975"/>
        <end position="986"/>
    </location>
</feature>
<proteinExistence type="inferred from homology"/>
<feature type="region of interest" description="Disordered" evidence="8">
    <location>
        <begin position="926"/>
        <end position="945"/>
    </location>
</feature>
<keyword evidence="2" id="KW-0540">Nuclease</keyword>
<evidence type="ECO:0000256" key="8">
    <source>
        <dbReference type="SAM" id="MobiDB-lite"/>
    </source>
</evidence>
<dbReference type="AlphaFoldDB" id="A0A5C3PH39"/>
<evidence type="ECO:0000256" key="1">
    <source>
        <dbReference type="ARBA" id="ARBA00009547"/>
    </source>
</evidence>
<protein>
    <recommendedName>
        <fullName evidence="12">Phospholipase C/P1 nuclease</fullName>
    </recommendedName>
</protein>
<feature type="compositionally biased region" description="Low complexity" evidence="8">
    <location>
        <begin position="867"/>
        <end position="880"/>
    </location>
</feature>
<feature type="region of interest" description="Disordered" evidence="8">
    <location>
        <begin position="528"/>
        <end position="547"/>
    </location>
</feature>
<keyword evidence="6" id="KW-1015">Disulfide bond</keyword>
<dbReference type="InterPro" id="IPR008947">
    <property type="entry name" value="PLipase_C/P1_nuclease_dom_sf"/>
</dbReference>
<dbReference type="STRING" id="1314778.A0A5C3PH39"/>
<dbReference type="GO" id="GO:0046872">
    <property type="term" value="F:metal ion binding"/>
    <property type="evidence" value="ECO:0007669"/>
    <property type="project" value="UniProtKB-KW"/>
</dbReference>
<feature type="compositionally biased region" description="Low complexity" evidence="8">
    <location>
        <begin position="820"/>
        <end position="837"/>
    </location>
</feature>
<feature type="compositionally biased region" description="Basic residues" evidence="8">
    <location>
        <begin position="725"/>
        <end position="734"/>
    </location>
</feature>
<dbReference type="SUPFAM" id="SSF48537">
    <property type="entry name" value="Phospholipase C/P1 nuclease"/>
    <property type="match status" value="1"/>
</dbReference>
<keyword evidence="5" id="KW-0378">Hydrolase</keyword>
<dbReference type="Gene3D" id="1.10.575.10">
    <property type="entry name" value="P1 Nuclease"/>
    <property type="match status" value="1"/>
</dbReference>
<reference evidence="10 11" key="1">
    <citation type="journal article" date="2019" name="Nat. Ecol. Evol.">
        <title>Megaphylogeny resolves global patterns of mushroom evolution.</title>
        <authorList>
            <person name="Varga T."/>
            <person name="Krizsan K."/>
            <person name="Foldi C."/>
            <person name="Dima B."/>
            <person name="Sanchez-Garcia M."/>
            <person name="Sanchez-Ramirez S."/>
            <person name="Szollosi G.J."/>
            <person name="Szarkandi J.G."/>
            <person name="Papp V."/>
            <person name="Albert L."/>
            <person name="Andreopoulos W."/>
            <person name="Angelini C."/>
            <person name="Antonin V."/>
            <person name="Barry K.W."/>
            <person name="Bougher N.L."/>
            <person name="Buchanan P."/>
            <person name="Buyck B."/>
            <person name="Bense V."/>
            <person name="Catcheside P."/>
            <person name="Chovatia M."/>
            <person name="Cooper J."/>
            <person name="Damon W."/>
            <person name="Desjardin D."/>
            <person name="Finy P."/>
            <person name="Geml J."/>
            <person name="Haridas S."/>
            <person name="Hughes K."/>
            <person name="Justo A."/>
            <person name="Karasinski D."/>
            <person name="Kautmanova I."/>
            <person name="Kiss B."/>
            <person name="Kocsube S."/>
            <person name="Kotiranta H."/>
            <person name="LaButti K.M."/>
            <person name="Lechner B.E."/>
            <person name="Liimatainen K."/>
            <person name="Lipzen A."/>
            <person name="Lukacs Z."/>
            <person name="Mihaltcheva S."/>
            <person name="Morgado L.N."/>
            <person name="Niskanen T."/>
            <person name="Noordeloos M.E."/>
            <person name="Ohm R.A."/>
            <person name="Ortiz-Santana B."/>
            <person name="Ovrebo C."/>
            <person name="Racz N."/>
            <person name="Riley R."/>
            <person name="Savchenko A."/>
            <person name="Shiryaev A."/>
            <person name="Soop K."/>
            <person name="Spirin V."/>
            <person name="Szebenyi C."/>
            <person name="Tomsovsky M."/>
            <person name="Tulloss R.E."/>
            <person name="Uehling J."/>
            <person name="Grigoriev I.V."/>
            <person name="Vagvolgyi C."/>
            <person name="Papp T."/>
            <person name="Martin F.M."/>
            <person name="Miettinen O."/>
            <person name="Hibbett D.S."/>
            <person name="Nagy L.G."/>
        </authorList>
    </citation>
    <scope>NUCLEOTIDE SEQUENCE [LARGE SCALE GENOMIC DNA]</scope>
    <source>
        <strain evidence="10 11">HHB13444</strain>
    </source>
</reference>